<protein>
    <submittedName>
        <fullName evidence="1">Uncharacterized protein</fullName>
    </submittedName>
</protein>
<reference evidence="2" key="1">
    <citation type="submission" date="2018-05" db="EMBL/GenBank/DDBJ databases">
        <authorList>
            <person name="Cea G.-C."/>
            <person name="William W."/>
        </authorList>
    </citation>
    <scope>NUCLEOTIDE SEQUENCE [LARGE SCALE GENOMIC DNA]</scope>
    <source>
        <strain evidence="2">DB21MT 5</strain>
    </source>
</reference>
<keyword evidence="2" id="KW-1185">Reference proteome</keyword>
<dbReference type="EMBL" id="LS483250">
    <property type="protein sequence ID" value="SQD79394.1"/>
    <property type="molecule type" value="Genomic_DNA"/>
</dbReference>
<sequence>MRTKDVYFPNLKYKPCQNPTARWVLFCFQGIDILTISEEPQLVLNIKERHRIIIDCMGPTYQQIYS</sequence>
<evidence type="ECO:0000313" key="1">
    <source>
        <dbReference type="EMBL" id="SQD79394.1"/>
    </source>
</evidence>
<gene>
    <name evidence="1" type="ORF">MORIYA_2932</name>
</gene>
<evidence type="ECO:0000313" key="2">
    <source>
        <dbReference type="Proteomes" id="UP000250163"/>
    </source>
</evidence>
<accession>A0A330LQY7</accession>
<name>A0A330LQY7_9GAMM</name>
<dbReference type="KEGG" id="mya:MORIYA_2932"/>
<proteinExistence type="predicted"/>
<dbReference type="AlphaFoldDB" id="A0A330LQY7"/>
<organism evidence="1 2">
    <name type="scientific">Moritella yayanosii</name>
    <dbReference type="NCBI Taxonomy" id="69539"/>
    <lineage>
        <taxon>Bacteria</taxon>
        <taxon>Pseudomonadati</taxon>
        <taxon>Pseudomonadota</taxon>
        <taxon>Gammaproteobacteria</taxon>
        <taxon>Alteromonadales</taxon>
        <taxon>Moritellaceae</taxon>
        <taxon>Moritella</taxon>
    </lineage>
</organism>
<dbReference type="Proteomes" id="UP000250163">
    <property type="component" value="Chromosome MORIYA"/>
</dbReference>